<sequence length="84" mass="8849">MRDAFLIFLLAVALMLIGTAIWLLRMLFTYQTADEDEAEAESAGCILGGSAVLLMLLAGSAIATVGHAVGVPMPYTFIGGHRHG</sequence>
<organism evidence="2 3">
    <name type="scientific">Actinoallomurus vinaceus</name>
    <dbReference type="NCBI Taxonomy" id="1080074"/>
    <lineage>
        <taxon>Bacteria</taxon>
        <taxon>Bacillati</taxon>
        <taxon>Actinomycetota</taxon>
        <taxon>Actinomycetes</taxon>
        <taxon>Streptosporangiales</taxon>
        <taxon>Thermomonosporaceae</taxon>
        <taxon>Actinoallomurus</taxon>
    </lineage>
</organism>
<keyword evidence="1" id="KW-0812">Transmembrane</keyword>
<evidence type="ECO:0000256" key="1">
    <source>
        <dbReference type="SAM" id="Phobius"/>
    </source>
</evidence>
<keyword evidence="1" id="KW-0472">Membrane</keyword>
<name>A0ABP8UC25_9ACTN</name>
<evidence type="ECO:0000313" key="2">
    <source>
        <dbReference type="EMBL" id="GAA4626979.1"/>
    </source>
</evidence>
<protein>
    <submittedName>
        <fullName evidence="2">Uncharacterized protein</fullName>
    </submittedName>
</protein>
<keyword evidence="3" id="KW-1185">Reference proteome</keyword>
<reference evidence="3" key="1">
    <citation type="journal article" date="2019" name="Int. J. Syst. Evol. Microbiol.">
        <title>The Global Catalogue of Microorganisms (GCM) 10K type strain sequencing project: providing services to taxonomists for standard genome sequencing and annotation.</title>
        <authorList>
            <consortium name="The Broad Institute Genomics Platform"/>
            <consortium name="The Broad Institute Genome Sequencing Center for Infectious Disease"/>
            <person name="Wu L."/>
            <person name="Ma J."/>
        </authorList>
    </citation>
    <scope>NUCLEOTIDE SEQUENCE [LARGE SCALE GENOMIC DNA]</scope>
    <source>
        <strain evidence="3">JCM 17939</strain>
    </source>
</reference>
<proteinExistence type="predicted"/>
<accession>A0ABP8UC25</accession>
<dbReference type="EMBL" id="BAABHK010000004">
    <property type="protein sequence ID" value="GAA4626979.1"/>
    <property type="molecule type" value="Genomic_DNA"/>
</dbReference>
<dbReference type="RefSeq" id="WP_345432130.1">
    <property type="nucleotide sequence ID" value="NZ_BAABHK010000004.1"/>
</dbReference>
<evidence type="ECO:0000313" key="3">
    <source>
        <dbReference type="Proteomes" id="UP001501442"/>
    </source>
</evidence>
<gene>
    <name evidence="2" type="ORF">GCM10023196_037400</name>
</gene>
<dbReference type="Proteomes" id="UP001501442">
    <property type="component" value="Unassembled WGS sequence"/>
</dbReference>
<feature type="transmembrane region" description="Helical" evidence="1">
    <location>
        <begin position="45"/>
        <end position="69"/>
    </location>
</feature>
<keyword evidence="1" id="KW-1133">Transmembrane helix</keyword>
<feature type="transmembrane region" description="Helical" evidence="1">
    <location>
        <begin position="6"/>
        <end position="24"/>
    </location>
</feature>
<comment type="caution">
    <text evidence="2">The sequence shown here is derived from an EMBL/GenBank/DDBJ whole genome shotgun (WGS) entry which is preliminary data.</text>
</comment>